<dbReference type="Pfam" id="PF01232">
    <property type="entry name" value="Mannitol_dh"/>
    <property type="match status" value="1"/>
</dbReference>
<dbReference type="SUPFAM" id="SSF51735">
    <property type="entry name" value="NAD(P)-binding Rossmann-fold domains"/>
    <property type="match status" value="1"/>
</dbReference>
<evidence type="ECO:0000256" key="2">
    <source>
        <dbReference type="ARBA" id="ARBA00023027"/>
    </source>
</evidence>
<feature type="domain" description="Mannitol dehydrogenase N-terminal" evidence="3">
    <location>
        <begin position="8"/>
        <end position="231"/>
    </location>
</feature>
<keyword evidence="2" id="KW-0520">NAD</keyword>
<dbReference type="EMBL" id="FRAB01000024">
    <property type="protein sequence ID" value="SHK49429.1"/>
    <property type="molecule type" value="Genomic_DNA"/>
</dbReference>
<evidence type="ECO:0000313" key="5">
    <source>
        <dbReference type="EMBL" id="SHK49429.1"/>
    </source>
</evidence>
<keyword evidence="1" id="KW-0560">Oxidoreductase</keyword>
<sequence>MTITTCPILQFGTSRFLQAHVDLFVCEAARRHPDDALGKIAVVQTTTSPQSRARIEALRATGRYPVRIRGLQRKQTVDLTIECDSVAQALHADDDWPALLERIRDQVEVIVSNTADNGYALFAEDTASMLAAGSAPRGFAAKLAALLHERYRAEGKAITVLPCELISRNGDVLRDLVMSVARGWHMEPGFLHYLAHDCIWVNSLVDRIVSEAIDPVGAVAEPYALWAIERQEGMVLPCRHESISVTDDLAHFERLKLFLLNLGHTMLAEFWLGSRGEAGTTVLDGMRHESWRGALESTWKDEVLPVFEALGQYEIASKYLDDVRDRFENPFLAHRLADIASNHQEKKQRRLKPVVDLASELGVRVEQKRLRLALGGGT</sequence>
<dbReference type="InterPro" id="IPR013118">
    <property type="entry name" value="Mannitol_DH_C"/>
</dbReference>
<dbReference type="Pfam" id="PF08125">
    <property type="entry name" value="Mannitol_dh_C"/>
    <property type="match status" value="1"/>
</dbReference>
<dbReference type="InterPro" id="IPR036291">
    <property type="entry name" value="NAD(P)-bd_dom_sf"/>
</dbReference>
<dbReference type="Gene3D" id="3.40.50.720">
    <property type="entry name" value="NAD(P)-binding Rossmann-like Domain"/>
    <property type="match status" value="1"/>
</dbReference>
<dbReference type="InterPro" id="IPR013328">
    <property type="entry name" value="6PGD_dom2"/>
</dbReference>
<dbReference type="RefSeq" id="WP_073430543.1">
    <property type="nucleotide sequence ID" value="NZ_CADFGY010000017.1"/>
</dbReference>
<dbReference type="STRING" id="169427.SAMN05192548_102467"/>
<protein>
    <submittedName>
        <fullName evidence="5">Tagaturonate reductase</fullName>
    </submittedName>
</protein>
<evidence type="ECO:0000259" key="4">
    <source>
        <dbReference type="Pfam" id="PF08125"/>
    </source>
</evidence>
<dbReference type="OrthoDB" id="9768714at2"/>
<dbReference type="SUPFAM" id="SSF48179">
    <property type="entry name" value="6-phosphogluconate dehydrogenase C-terminal domain-like"/>
    <property type="match status" value="1"/>
</dbReference>
<name>A0A1M6SXN3_9BURK</name>
<organism evidence="5 6">
    <name type="scientific">Paraburkholderia terricola</name>
    <dbReference type="NCBI Taxonomy" id="169427"/>
    <lineage>
        <taxon>Bacteria</taxon>
        <taxon>Pseudomonadati</taxon>
        <taxon>Pseudomonadota</taxon>
        <taxon>Betaproteobacteria</taxon>
        <taxon>Burkholderiales</taxon>
        <taxon>Burkholderiaceae</taxon>
        <taxon>Paraburkholderia</taxon>
    </lineage>
</organism>
<evidence type="ECO:0000313" key="6">
    <source>
        <dbReference type="Proteomes" id="UP000184395"/>
    </source>
</evidence>
<dbReference type="GO" id="GO:0016491">
    <property type="term" value="F:oxidoreductase activity"/>
    <property type="evidence" value="ECO:0007669"/>
    <property type="project" value="UniProtKB-KW"/>
</dbReference>
<dbReference type="Proteomes" id="UP000184395">
    <property type="component" value="Unassembled WGS sequence"/>
</dbReference>
<evidence type="ECO:0000256" key="1">
    <source>
        <dbReference type="ARBA" id="ARBA00023002"/>
    </source>
</evidence>
<dbReference type="PANTHER" id="PTHR30524">
    <property type="entry name" value="MANNITOL-1-PHOSPHATE 5-DEHYDROGENASE"/>
    <property type="match status" value="1"/>
</dbReference>
<accession>A0A1M6SXN3</accession>
<dbReference type="InterPro" id="IPR008927">
    <property type="entry name" value="6-PGluconate_DH-like_C_sf"/>
</dbReference>
<proteinExistence type="predicted"/>
<dbReference type="PANTHER" id="PTHR30524:SF0">
    <property type="entry name" value="ALTRONATE OXIDOREDUCTASE-RELATED"/>
    <property type="match status" value="1"/>
</dbReference>
<dbReference type="AlphaFoldDB" id="A0A1M6SXN3"/>
<feature type="domain" description="Mannitol dehydrogenase C-terminal" evidence="4">
    <location>
        <begin position="248"/>
        <end position="361"/>
    </location>
</feature>
<dbReference type="Gene3D" id="1.10.1040.10">
    <property type="entry name" value="N-(1-d-carboxylethyl)-l-norvaline Dehydrogenase, domain 2"/>
    <property type="match status" value="1"/>
</dbReference>
<dbReference type="InterPro" id="IPR013131">
    <property type="entry name" value="Mannitol_DH_N"/>
</dbReference>
<reference evidence="5 6" key="1">
    <citation type="submission" date="2016-11" db="EMBL/GenBank/DDBJ databases">
        <authorList>
            <person name="Jaros S."/>
            <person name="Januszkiewicz K."/>
            <person name="Wedrychowicz H."/>
        </authorList>
    </citation>
    <scope>NUCLEOTIDE SEQUENCE [LARGE SCALE GENOMIC DNA]</scope>
    <source>
        <strain evidence="5 6">LMG 20594</strain>
    </source>
</reference>
<gene>
    <name evidence="5" type="ORF">SAMN05192548_102467</name>
</gene>
<evidence type="ECO:0000259" key="3">
    <source>
        <dbReference type="Pfam" id="PF01232"/>
    </source>
</evidence>